<organism evidence="1 2">
    <name type="scientific">Pristionchus fissidentatus</name>
    <dbReference type="NCBI Taxonomy" id="1538716"/>
    <lineage>
        <taxon>Eukaryota</taxon>
        <taxon>Metazoa</taxon>
        <taxon>Ecdysozoa</taxon>
        <taxon>Nematoda</taxon>
        <taxon>Chromadorea</taxon>
        <taxon>Rhabditida</taxon>
        <taxon>Rhabditina</taxon>
        <taxon>Diplogasteromorpha</taxon>
        <taxon>Diplogasteroidea</taxon>
        <taxon>Neodiplogasteridae</taxon>
        <taxon>Pristionchus</taxon>
    </lineage>
</organism>
<name>A0AAV5VXG5_9BILA</name>
<dbReference type="EMBL" id="BTSY01000004">
    <property type="protein sequence ID" value="GMT23084.1"/>
    <property type="molecule type" value="Genomic_DNA"/>
</dbReference>
<dbReference type="Proteomes" id="UP001432322">
    <property type="component" value="Unassembled WGS sequence"/>
</dbReference>
<comment type="caution">
    <text evidence="1">The sequence shown here is derived from an EMBL/GenBank/DDBJ whole genome shotgun (WGS) entry which is preliminary data.</text>
</comment>
<keyword evidence="2" id="KW-1185">Reference proteome</keyword>
<feature type="non-terminal residue" evidence="1">
    <location>
        <position position="116"/>
    </location>
</feature>
<proteinExistence type="predicted"/>
<protein>
    <submittedName>
        <fullName evidence="1">Uncharacterized protein</fullName>
    </submittedName>
</protein>
<sequence>MGIILFLLQSRDAQLSTGRQSRLDRLRVDVVRQLVTASNGSGNVSERIRSRLVLEVNIENLADHFDLQLVRHEMLSVKVDFELLRVVAYLRDSIMSLKGPIPKAGVVLNCNTHLVL</sequence>
<accession>A0AAV5VXG5</accession>
<reference evidence="1" key="1">
    <citation type="submission" date="2023-10" db="EMBL/GenBank/DDBJ databases">
        <title>Genome assembly of Pristionchus species.</title>
        <authorList>
            <person name="Yoshida K."/>
            <person name="Sommer R.J."/>
        </authorList>
    </citation>
    <scope>NUCLEOTIDE SEQUENCE</scope>
    <source>
        <strain evidence="1">RS5133</strain>
    </source>
</reference>
<gene>
    <name evidence="1" type="ORF">PFISCL1PPCAC_14381</name>
</gene>
<dbReference type="AlphaFoldDB" id="A0AAV5VXG5"/>
<evidence type="ECO:0000313" key="2">
    <source>
        <dbReference type="Proteomes" id="UP001432322"/>
    </source>
</evidence>
<evidence type="ECO:0000313" key="1">
    <source>
        <dbReference type="EMBL" id="GMT23084.1"/>
    </source>
</evidence>